<feature type="compositionally biased region" description="Acidic residues" evidence="1">
    <location>
        <begin position="94"/>
        <end position="106"/>
    </location>
</feature>
<dbReference type="PANTHER" id="PTHR10724">
    <property type="entry name" value="30S RIBOSOMAL PROTEIN S1"/>
    <property type="match status" value="1"/>
</dbReference>
<dbReference type="SMART" id="SM00316">
    <property type="entry name" value="S1"/>
    <property type="match status" value="2"/>
</dbReference>
<dbReference type="Pfam" id="PF00575">
    <property type="entry name" value="S1"/>
    <property type="match status" value="2"/>
</dbReference>
<dbReference type="GO" id="GO:0006412">
    <property type="term" value="P:translation"/>
    <property type="evidence" value="ECO:0007669"/>
    <property type="project" value="TreeGrafter"/>
</dbReference>
<feature type="domain" description="S1 motif" evidence="2">
    <location>
        <begin position="195"/>
        <end position="265"/>
    </location>
</feature>
<name>A0A7R9ZSJ2_9STRA</name>
<evidence type="ECO:0000259" key="2">
    <source>
        <dbReference type="PROSITE" id="PS50126"/>
    </source>
</evidence>
<accession>A0A7R9ZSJ2</accession>
<proteinExistence type="predicted"/>
<dbReference type="InterPro" id="IPR012340">
    <property type="entry name" value="NA-bd_OB-fold"/>
</dbReference>
<dbReference type="InterPro" id="IPR050437">
    <property type="entry name" value="Ribos_protein_bS1-like"/>
</dbReference>
<dbReference type="SUPFAM" id="SSF50249">
    <property type="entry name" value="Nucleic acid-binding proteins"/>
    <property type="match status" value="2"/>
</dbReference>
<dbReference type="InterPro" id="IPR003029">
    <property type="entry name" value="S1_domain"/>
</dbReference>
<dbReference type="GO" id="GO:0003735">
    <property type="term" value="F:structural constituent of ribosome"/>
    <property type="evidence" value="ECO:0007669"/>
    <property type="project" value="TreeGrafter"/>
</dbReference>
<gene>
    <name evidence="3" type="ORF">CAUS1442_LOCUS14556</name>
</gene>
<dbReference type="PROSITE" id="PS50126">
    <property type="entry name" value="S1"/>
    <property type="match status" value="2"/>
</dbReference>
<evidence type="ECO:0000313" key="3">
    <source>
        <dbReference type="EMBL" id="CAD8342421.1"/>
    </source>
</evidence>
<dbReference type="GO" id="GO:0003729">
    <property type="term" value="F:mRNA binding"/>
    <property type="evidence" value="ECO:0007669"/>
    <property type="project" value="TreeGrafter"/>
</dbReference>
<reference evidence="3" key="1">
    <citation type="submission" date="2021-01" db="EMBL/GenBank/DDBJ databases">
        <authorList>
            <person name="Corre E."/>
            <person name="Pelletier E."/>
            <person name="Niang G."/>
            <person name="Scheremetjew M."/>
            <person name="Finn R."/>
            <person name="Kale V."/>
            <person name="Holt S."/>
            <person name="Cochrane G."/>
            <person name="Meng A."/>
            <person name="Brown T."/>
            <person name="Cohen L."/>
        </authorList>
    </citation>
    <scope>NUCLEOTIDE SEQUENCE</scope>
    <source>
        <strain evidence="3">CCMP3328</strain>
    </source>
</reference>
<sequence length="380" mass="43251">MMPSTTLLASSQRRTPSVFVTIALAWLISFGESFLPEAHRHAVPSINRVPSCSRRFADTVAMVDDNSSNDLERPQTFLDEEEYEVDGVKITFLNEDDGDDEEDGSYEQEVAKPKPRAGAGRERWDKLNPKIKQRLVEKGQRKAIANKKKREPAHDKKRRALMFFKEKQRERKLASRVQRPLGFDERTPLTAYFPGMEVTGVVISLTKYGAYVDVGTECDGLLHISQLTREFFVEHPRQLLSPGDEVSVKVRSTSPELKKMHLTMLGMDDANGGVVDEDDDDDDEYEKIPLLDIEQDDELWGILKRVTDYGAYVEVGAEVDGFLHFMDHPSWDPGAHPMDFMKLGDRVRVWVSDVNREQNRLKLTANRPTHIPGPRLELGL</sequence>
<dbReference type="Gene3D" id="2.40.50.140">
    <property type="entry name" value="Nucleic acid-binding proteins"/>
    <property type="match status" value="2"/>
</dbReference>
<feature type="region of interest" description="Disordered" evidence="1">
    <location>
        <begin position="94"/>
        <end position="122"/>
    </location>
</feature>
<evidence type="ECO:0000256" key="1">
    <source>
        <dbReference type="SAM" id="MobiDB-lite"/>
    </source>
</evidence>
<feature type="domain" description="S1 motif" evidence="2">
    <location>
        <begin position="296"/>
        <end position="366"/>
    </location>
</feature>
<organism evidence="3">
    <name type="scientific">Craspedostauros australis</name>
    <dbReference type="NCBI Taxonomy" id="1486917"/>
    <lineage>
        <taxon>Eukaryota</taxon>
        <taxon>Sar</taxon>
        <taxon>Stramenopiles</taxon>
        <taxon>Ochrophyta</taxon>
        <taxon>Bacillariophyta</taxon>
        <taxon>Bacillariophyceae</taxon>
        <taxon>Bacillariophycidae</taxon>
        <taxon>Naviculales</taxon>
        <taxon>Naviculaceae</taxon>
        <taxon>Craspedostauros</taxon>
    </lineage>
</organism>
<dbReference type="EMBL" id="HBEF01023514">
    <property type="protein sequence ID" value="CAD8342421.1"/>
    <property type="molecule type" value="Transcribed_RNA"/>
</dbReference>
<protein>
    <recommendedName>
        <fullName evidence="2">S1 motif domain-containing protein</fullName>
    </recommendedName>
</protein>
<dbReference type="AlphaFoldDB" id="A0A7R9ZSJ2"/>